<dbReference type="Proteomes" id="UP001150538">
    <property type="component" value="Unassembled WGS sequence"/>
</dbReference>
<reference evidence="2" key="1">
    <citation type="submission" date="2022-07" db="EMBL/GenBank/DDBJ databases">
        <title>Phylogenomic reconstructions and comparative analyses of Kickxellomycotina fungi.</title>
        <authorList>
            <person name="Reynolds N.K."/>
            <person name="Stajich J.E."/>
            <person name="Barry K."/>
            <person name="Grigoriev I.V."/>
            <person name="Crous P."/>
            <person name="Smith M.E."/>
        </authorList>
    </citation>
    <scope>NUCLEOTIDE SEQUENCE</scope>
    <source>
        <strain evidence="2">NBRC 100468</strain>
    </source>
</reference>
<dbReference type="InterPro" id="IPR036259">
    <property type="entry name" value="MFS_trans_sf"/>
</dbReference>
<evidence type="ECO:0000256" key="1">
    <source>
        <dbReference type="SAM" id="Phobius"/>
    </source>
</evidence>
<sequence length="408" mass="44929">NTIIITVHREYGAVYQTSFNDDGSKAIDYSKSFYYATSMGYIIYGVAILGALVAGYISDRILKNRKKIVMYGSILPMLLSCILHFVKDQSNGQRAYVAGSVFNGVYTGVTWSMAFSMVNDVLPIRSDFHPADCDDKRLNGYLKRAYSHLFVIYGIGGPRNSSGIFCLFLCLIDIAARTFGAHDSLEIREILISKLRSNNEDDGDDDDSLIGDGNDDTTAYSNIFGWMLPPVLFIMISGSYITHSQQSRTSTLLTKFASNIEMSISLACMAIFTWGLSGMNSLGTIVSNEILISLSRFSNSIDPSGLANGRCLSIMSASWLMSIMISPFITNTLRNLGTSDGQATTSNNDSKDGGHTSDSIEGNHLNYNFIILPAAYMAQSLILLVQVIRFLWSQDSRKKKKPSNSEKP</sequence>
<keyword evidence="1" id="KW-0472">Membrane</keyword>
<feature type="transmembrane region" description="Helical" evidence="1">
    <location>
        <begin position="223"/>
        <end position="242"/>
    </location>
</feature>
<dbReference type="AlphaFoldDB" id="A0A9W8DTI5"/>
<organism evidence="2 3">
    <name type="scientific">Mycoemilia scoparia</name>
    <dbReference type="NCBI Taxonomy" id="417184"/>
    <lineage>
        <taxon>Eukaryota</taxon>
        <taxon>Fungi</taxon>
        <taxon>Fungi incertae sedis</taxon>
        <taxon>Zoopagomycota</taxon>
        <taxon>Kickxellomycotina</taxon>
        <taxon>Kickxellomycetes</taxon>
        <taxon>Kickxellales</taxon>
        <taxon>Kickxellaceae</taxon>
        <taxon>Mycoemilia</taxon>
    </lineage>
</organism>
<evidence type="ECO:0000313" key="2">
    <source>
        <dbReference type="EMBL" id="KAJ1917213.1"/>
    </source>
</evidence>
<dbReference type="SUPFAM" id="SSF103473">
    <property type="entry name" value="MFS general substrate transporter"/>
    <property type="match status" value="1"/>
</dbReference>
<gene>
    <name evidence="2" type="ORF">H4219_003346</name>
</gene>
<evidence type="ECO:0000313" key="3">
    <source>
        <dbReference type="Proteomes" id="UP001150538"/>
    </source>
</evidence>
<dbReference type="Gene3D" id="1.20.1250.20">
    <property type="entry name" value="MFS general substrate transporter like domains"/>
    <property type="match status" value="1"/>
</dbReference>
<feature type="transmembrane region" description="Helical" evidence="1">
    <location>
        <begin position="98"/>
        <end position="118"/>
    </location>
</feature>
<feature type="transmembrane region" description="Helical" evidence="1">
    <location>
        <begin position="68"/>
        <end position="86"/>
    </location>
</feature>
<feature type="transmembrane region" description="Helical" evidence="1">
    <location>
        <begin position="369"/>
        <end position="392"/>
    </location>
</feature>
<proteinExistence type="predicted"/>
<feature type="transmembrane region" description="Helical" evidence="1">
    <location>
        <begin position="33"/>
        <end position="56"/>
    </location>
</feature>
<keyword evidence="1" id="KW-1133">Transmembrane helix</keyword>
<name>A0A9W8DTI5_9FUNG</name>
<accession>A0A9W8DTI5</accession>
<feature type="transmembrane region" description="Helical" evidence="1">
    <location>
        <begin position="262"/>
        <end position="286"/>
    </location>
</feature>
<comment type="caution">
    <text evidence="2">The sequence shown here is derived from an EMBL/GenBank/DDBJ whole genome shotgun (WGS) entry which is preliminary data.</text>
</comment>
<keyword evidence="1" id="KW-0812">Transmembrane</keyword>
<feature type="non-terminal residue" evidence="2">
    <location>
        <position position="408"/>
    </location>
</feature>
<protein>
    <submittedName>
        <fullName evidence="2">Uncharacterized protein</fullName>
    </submittedName>
</protein>
<keyword evidence="3" id="KW-1185">Reference proteome</keyword>
<dbReference type="EMBL" id="JANBPU010000078">
    <property type="protein sequence ID" value="KAJ1917213.1"/>
    <property type="molecule type" value="Genomic_DNA"/>
</dbReference>